<dbReference type="Proteomes" id="UP001148203">
    <property type="component" value="Unassembled WGS sequence"/>
</dbReference>
<dbReference type="Pfam" id="PF07715">
    <property type="entry name" value="Plug"/>
    <property type="match status" value="1"/>
</dbReference>
<dbReference type="InterPro" id="IPR037066">
    <property type="entry name" value="Plug_dom_sf"/>
</dbReference>
<dbReference type="InterPro" id="IPR011662">
    <property type="entry name" value="Secretin/TonB_short_N"/>
</dbReference>
<keyword evidence="3 14" id="KW-0813">Transport</keyword>
<feature type="signal peptide" evidence="16">
    <location>
        <begin position="1"/>
        <end position="27"/>
    </location>
</feature>
<evidence type="ECO:0000256" key="4">
    <source>
        <dbReference type="ARBA" id="ARBA00022452"/>
    </source>
</evidence>
<proteinExistence type="inferred from homology"/>
<dbReference type="Gene3D" id="3.55.50.30">
    <property type="match status" value="1"/>
</dbReference>
<evidence type="ECO:0000256" key="12">
    <source>
        <dbReference type="ARBA" id="ARBA00023170"/>
    </source>
</evidence>
<evidence type="ECO:0000313" key="18">
    <source>
        <dbReference type="EMBL" id="MDD0991940.1"/>
    </source>
</evidence>
<dbReference type="NCBIfam" id="TIGR01783">
    <property type="entry name" value="TonB-siderophor"/>
    <property type="match status" value="1"/>
</dbReference>
<name>A0ABT5NUT7_9PSED</name>
<feature type="domain" description="Secretin/TonB short N-terminal" evidence="17">
    <location>
        <begin position="60"/>
        <end position="111"/>
    </location>
</feature>
<dbReference type="PANTHER" id="PTHR32552">
    <property type="entry name" value="FERRICHROME IRON RECEPTOR-RELATED"/>
    <property type="match status" value="1"/>
</dbReference>
<keyword evidence="6 14" id="KW-0812">Transmembrane</keyword>
<keyword evidence="12 18" id="KW-0675">Receptor</keyword>
<keyword evidence="10 15" id="KW-0798">TonB box</keyword>
<sequence length="814" mass="89242">MPDIIIRPSLLALAIALGSSAAFPVLAANASTQAGNLQAFDIPAGDLGETLSRIARESGHVLSVRPALLQGRQAPAIRGQMSAEQAAMQALGGSGLNLNTTAGGTWSLVPAGNSAALELGPTQIVERTPENAWGPVKGYVASRSATATKTDTSVLEVPQTINVITQDEIKVRGAQTLTQALRYTPGITGGGFPDRVGLFDEPTSRGFLPTPLYLDGLHLPYGNGSTGGALQIDPYNLERIEVMKGPSSVLYGQNQPGGLVNMVTKRPSTTPVREIVLGGGSYDRRYGAFDYGDRLDEQGTLLYRMVGTFNDENGQIDYVEKKRFMLSPSLTWAPNDQTSLTLYAHYQKDNDVPEAQGLPASGTAKFNPNGKIKRSLFLGEPDVNAYDREQFTVGYELSHELNDVWTLKQNTRYAYVDDRYTAPLHGYRFVTNPQTGQDDQRYATRFGVDWAQHNKVFGVDNMAQARFNTFDVAHTLLIGLDYYHFNSQFLGRYDYNPPIIDLFNPTYGQALNFANPYRWDDTVIQTGLYVQDQLKWDQWFLTVGGRYDWAETDNKVPLAGTHTNSKDEKFTGRAGLGYSFENGVTPYVSYAESFLPLRGTSATGSPFSPSTGKQYEAGVKYQPTGQESFIQLSVYQIDQENILTSNKDNPMFSTQSGAVRSRGVELEGKASLSDNLGLIASVARNDVKYTRDNDGREGRHPAGVAPVTASLWLDYTLKGDTPFAGLGAGIGARYVRGSDGTDTAKDHFTIPSYTVLDGMISYDFAESPLRLKGVKLQVNLQNLEDKTYLSSCQSIWDCYYGEGRTITSNLTYNW</sequence>
<dbReference type="PROSITE" id="PS52016">
    <property type="entry name" value="TONB_DEPENDENT_REC_3"/>
    <property type="match status" value="1"/>
</dbReference>
<evidence type="ECO:0000256" key="15">
    <source>
        <dbReference type="RuleBase" id="RU003357"/>
    </source>
</evidence>
<evidence type="ECO:0000313" key="19">
    <source>
        <dbReference type="Proteomes" id="UP001148203"/>
    </source>
</evidence>
<dbReference type="SMART" id="SM00965">
    <property type="entry name" value="STN"/>
    <property type="match status" value="1"/>
</dbReference>
<evidence type="ECO:0000256" key="16">
    <source>
        <dbReference type="SAM" id="SignalP"/>
    </source>
</evidence>
<evidence type="ECO:0000256" key="1">
    <source>
        <dbReference type="ARBA" id="ARBA00004571"/>
    </source>
</evidence>
<keyword evidence="9" id="KW-0406">Ion transport</keyword>
<keyword evidence="5" id="KW-0410">Iron transport</keyword>
<feature type="chain" id="PRO_5045604264" evidence="16">
    <location>
        <begin position="28"/>
        <end position="814"/>
    </location>
</feature>
<evidence type="ECO:0000256" key="7">
    <source>
        <dbReference type="ARBA" id="ARBA00022729"/>
    </source>
</evidence>
<evidence type="ECO:0000256" key="5">
    <source>
        <dbReference type="ARBA" id="ARBA00022496"/>
    </source>
</evidence>
<keyword evidence="11 14" id="KW-0472">Membrane</keyword>
<organism evidence="18 19">
    <name type="scientific">Pseudomonas fontis</name>
    <dbReference type="NCBI Taxonomy" id="2942633"/>
    <lineage>
        <taxon>Bacteria</taxon>
        <taxon>Pseudomonadati</taxon>
        <taxon>Pseudomonadota</taxon>
        <taxon>Gammaproteobacteria</taxon>
        <taxon>Pseudomonadales</taxon>
        <taxon>Pseudomonadaceae</taxon>
        <taxon>Pseudomonas</taxon>
    </lineage>
</organism>
<accession>A0ABT5NUT7</accession>
<evidence type="ECO:0000256" key="14">
    <source>
        <dbReference type="PROSITE-ProRule" id="PRU01360"/>
    </source>
</evidence>
<evidence type="ECO:0000256" key="6">
    <source>
        <dbReference type="ARBA" id="ARBA00022692"/>
    </source>
</evidence>
<dbReference type="Pfam" id="PF00593">
    <property type="entry name" value="TonB_dep_Rec_b-barrel"/>
    <property type="match status" value="1"/>
</dbReference>
<dbReference type="Gene3D" id="2.40.170.20">
    <property type="entry name" value="TonB-dependent receptor, beta-barrel domain"/>
    <property type="match status" value="1"/>
</dbReference>
<evidence type="ECO:0000256" key="8">
    <source>
        <dbReference type="ARBA" id="ARBA00023004"/>
    </source>
</evidence>
<evidence type="ECO:0000256" key="11">
    <source>
        <dbReference type="ARBA" id="ARBA00023136"/>
    </source>
</evidence>
<gene>
    <name evidence="18" type="ORF">M5G11_15485</name>
</gene>
<dbReference type="InterPro" id="IPR039426">
    <property type="entry name" value="TonB-dep_rcpt-like"/>
</dbReference>
<evidence type="ECO:0000256" key="13">
    <source>
        <dbReference type="ARBA" id="ARBA00023237"/>
    </source>
</evidence>
<evidence type="ECO:0000256" key="9">
    <source>
        <dbReference type="ARBA" id="ARBA00023065"/>
    </source>
</evidence>
<dbReference type="InterPro" id="IPR036942">
    <property type="entry name" value="Beta-barrel_TonB_sf"/>
</dbReference>
<keyword evidence="19" id="KW-1185">Reference proteome</keyword>
<dbReference type="CDD" id="cd01347">
    <property type="entry name" value="ligand_gated_channel"/>
    <property type="match status" value="1"/>
</dbReference>
<dbReference type="SUPFAM" id="SSF56935">
    <property type="entry name" value="Porins"/>
    <property type="match status" value="1"/>
</dbReference>
<evidence type="ECO:0000256" key="3">
    <source>
        <dbReference type="ARBA" id="ARBA00022448"/>
    </source>
</evidence>
<keyword evidence="4 14" id="KW-1134">Transmembrane beta strand</keyword>
<keyword evidence="7 16" id="KW-0732">Signal</keyword>
<evidence type="ECO:0000256" key="10">
    <source>
        <dbReference type="ARBA" id="ARBA00023077"/>
    </source>
</evidence>
<dbReference type="EMBL" id="JAMDGY010000044">
    <property type="protein sequence ID" value="MDD0991940.1"/>
    <property type="molecule type" value="Genomic_DNA"/>
</dbReference>
<comment type="similarity">
    <text evidence="2 14 15">Belongs to the TonB-dependent receptor family.</text>
</comment>
<reference evidence="18 19" key="1">
    <citation type="submission" date="2022-05" db="EMBL/GenBank/DDBJ databases">
        <title>Novel Pseudomonas spp. Isolated from a Rainbow Trout Aquaculture Facility.</title>
        <authorList>
            <person name="Testerman T."/>
            <person name="Graf J."/>
        </authorList>
    </citation>
    <scope>NUCLEOTIDE SEQUENCE [LARGE SCALE GENOMIC DNA]</scope>
    <source>
        <strain evidence="18 19">ID681</strain>
    </source>
</reference>
<keyword evidence="13 14" id="KW-0998">Cell outer membrane</keyword>
<comment type="caution">
    <text evidence="18">The sequence shown here is derived from an EMBL/GenBank/DDBJ whole genome shotgun (WGS) entry which is preliminary data.</text>
</comment>
<dbReference type="InterPro" id="IPR010105">
    <property type="entry name" value="TonB_sidphr_rcpt"/>
</dbReference>
<evidence type="ECO:0000259" key="17">
    <source>
        <dbReference type="SMART" id="SM00965"/>
    </source>
</evidence>
<dbReference type="RefSeq" id="WP_273913613.1">
    <property type="nucleotide sequence ID" value="NZ_JAMDGX010000093.1"/>
</dbReference>
<comment type="subcellular location">
    <subcellularLocation>
        <location evidence="1 14">Cell outer membrane</location>
        <topology evidence="1 14">Multi-pass membrane protein</topology>
    </subcellularLocation>
</comment>
<keyword evidence="8" id="KW-0408">Iron</keyword>
<dbReference type="InterPro" id="IPR000531">
    <property type="entry name" value="Beta-barrel_TonB"/>
</dbReference>
<protein>
    <submittedName>
        <fullName evidence="18">TonB-dependent siderophore receptor</fullName>
    </submittedName>
</protein>
<evidence type="ECO:0000256" key="2">
    <source>
        <dbReference type="ARBA" id="ARBA00009810"/>
    </source>
</evidence>
<dbReference type="PANTHER" id="PTHR32552:SF68">
    <property type="entry name" value="FERRICHROME OUTER MEMBRANE TRANSPORTER_PHAGE RECEPTOR"/>
    <property type="match status" value="1"/>
</dbReference>
<dbReference type="Gene3D" id="2.170.130.10">
    <property type="entry name" value="TonB-dependent receptor, plug domain"/>
    <property type="match status" value="1"/>
</dbReference>
<dbReference type="InterPro" id="IPR012910">
    <property type="entry name" value="Plug_dom"/>
</dbReference>